<dbReference type="AlphaFoldDB" id="A0A212RXF6"/>
<keyword evidence="3" id="KW-1185">Reference proteome</keyword>
<dbReference type="EMBL" id="FYEH01000016">
    <property type="protein sequence ID" value="SNB77469.1"/>
    <property type="molecule type" value="Genomic_DNA"/>
</dbReference>
<dbReference type="OrthoDB" id="5346389at2"/>
<feature type="domain" description="HTH cro/C1-type" evidence="1">
    <location>
        <begin position="7"/>
        <end position="77"/>
    </location>
</feature>
<dbReference type="Pfam" id="PF17765">
    <property type="entry name" value="MLTR_LBD"/>
    <property type="match status" value="1"/>
</dbReference>
<sequence length="257" mass="28307">MIELGDFVRRRRHALPPLIGQGTRPSRTPGWRREEVAQAAGLSVTWYTWIEQGREIGVSPAALDRLARVLRLAPAERAYLFELAGLHDPAPPTADHADEAALRACLAALTAPAYLLDQSWDALLWNAPAADLMAPWLGRGDRPNLLRFVFLDPAARDLILPWESRAFRLVAEFRKEAGGLGAPARTALVEELSGKSPVFKAAWQAHQVTARTGGQRSFRHPERGLVHYQQTSFDLADRMGLKLHVLTPLPPGAAEAT</sequence>
<dbReference type="Pfam" id="PF13560">
    <property type="entry name" value="HTH_31"/>
    <property type="match status" value="1"/>
</dbReference>
<dbReference type="InterPro" id="IPR041413">
    <property type="entry name" value="MLTR_LBD"/>
</dbReference>
<name>A0A212RXF6_9PROT</name>
<dbReference type="RefSeq" id="WP_088562736.1">
    <property type="nucleotide sequence ID" value="NZ_FYEH01000016.1"/>
</dbReference>
<dbReference type="GO" id="GO:0003677">
    <property type="term" value="F:DNA binding"/>
    <property type="evidence" value="ECO:0007669"/>
    <property type="project" value="InterPro"/>
</dbReference>
<dbReference type="InterPro" id="IPR010982">
    <property type="entry name" value="Lambda_DNA-bd_dom_sf"/>
</dbReference>
<accession>A0A212RXF6</accession>
<evidence type="ECO:0000313" key="3">
    <source>
        <dbReference type="Proteomes" id="UP000197065"/>
    </source>
</evidence>
<dbReference type="Gene3D" id="1.10.260.40">
    <property type="entry name" value="lambda repressor-like DNA-binding domains"/>
    <property type="match status" value="1"/>
</dbReference>
<dbReference type="SMART" id="SM00530">
    <property type="entry name" value="HTH_XRE"/>
    <property type="match status" value="1"/>
</dbReference>
<dbReference type="Gene3D" id="3.30.450.180">
    <property type="match status" value="1"/>
</dbReference>
<organism evidence="2 3">
    <name type="scientific">Arboricoccus pini</name>
    <dbReference type="NCBI Taxonomy" id="1963835"/>
    <lineage>
        <taxon>Bacteria</taxon>
        <taxon>Pseudomonadati</taxon>
        <taxon>Pseudomonadota</taxon>
        <taxon>Alphaproteobacteria</taxon>
        <taxon>Geminicoccales</taxon>
        <taxon>Geminicoccaceae</taxon>
        <taxon>Arboricoccus</taxon>
    </lineage>
</organism>
<reference evidence="2 3" key="1">
    <citation type="submission" date="2017-06" db="EMBL/GenBank/DDBJ databases">
        <authorList>
            <person name="Kim H.J."/>
            <person name="Triplett B.A."/>
        </authorList>
    </citation>
    <scope>NUCLEOTIDE SEQUENCE [LARGE SCALE GENOMIC DNA]</scope>
    <source>
        <strain evidence="2 3">B29T1</strain>
    </source>
</reference>
<proteinExistence type="predicted"/>
<evidence type="ECO:0000259" key="1">
    <source>
        <dbReference type="SMART" id="SM00530"/>
    </source>
</evidence>
<evidence type="ECO:0000313" key="2">
    <source>
        <dbReference type="EMBL" id="SNB77469.1"/>
    </source>
</evidence>
<dbReference type="CDD" id="cd00093">
    <property type="entry name" value="HTH_XRE"/>
    <property type="match status" value="1"/>
</dbReference>
<dbReference type="SUPFAM" id="SSF47413">
    <property type="entry name" value="lambda repressor-like DNA-binding domains"/>
    <property type="match status" value="1"/>
</dbReference>
<protein>
    <submittedName>
        <fullName evidence="2">Helix-turn-helix domain-containing protein</fullName>
    </submittedName>
</protein>
<dbReference type="PANTHER" id="PTHR35010:SF2">
    <property type="entry name" value="BLL4672 PROTEIN"/>
    <property type="match status" value="1"/>
</dbReference>
<gene>
    <name evidence="2" type="ORF">SAMN07250955_11685</name>
</gene>
<dbReference type="PANTHER" id="PTHR35010">
    <property type="entry name" value="BLL4672 PROTEIN-RELATED"/>
    <property type="match status" value="1"/>
</dbReference>
<dbReference type="InterPro" id="IPR001387">
    <property type="entry name" value="Cro/C1-type_HTH"/>
</dbReference>
<dbReference type="Proteomes" id="UP000197065">
    <property type="component" value="Unassembled WGS sequence"/>
</dbReference>